<dbReference type="InterPro" id="IPR002891">
    <property type="entry name" value="APS"/>
</dbReference>
<dbReference type="UniPathway" id="UPA00140">
    <property type="reaction ID" value="UER00205"/>
</dbReference>
<comment type="function">
    <text evidence="8">Catalyzes the synthesis of activated sulfate.</text>
</comment>
<dbReference type="Gene3D" id="3.40.50.620">
    <property type="entry name" value="HUPs"/>
    <property type="match status" value="1"/>
</dbReference>
<dbReference type="CDD" id="cd02027">
    <property type="entry name" value="APSK"/>
    <property type="match status" value="1"/>
</dbReference>
<feature type="domain" description="ATP-sulfurylase PUA-like" evidence="11">
    <location>
        <begin position="5"/>
        <end position="163"/>
    </location>
</feature>
<dbReference type="InterPro" id="IPR050512">
    <property type="entry name" value="Sulf_AdTrans/APS_kinase"/>
</dbReference>
<dbReference type="InterPro" id="IPR024951">
    <property type="entry name" value="Sulfurylase_cat_dom"/>
</dbReference>
<evidence type="ECO:0000259" key="11">
    <source>
        <dbReference type="Pfam" id="PF14306"/>
    </source>
</evidence>
<comment type="pathway">
    <text evidence="2 8">Sulfur metabolism; hydrogen sulfide biosynthesis; sulfite from sulfate: step 2/3.</text>
</comment>
<dbReference type="GO" id="GO:0019379">
    <property type="term" value="P:sulfate assimilation, phosphoadenylyl sulfate reduction by phosphoadenylyl-sulfate reductase (thioredoxin)"/>
    <property type="evidence" value="ECO:0007669"/>
    <property type="project" value="TreeGrafter"/>
</dbReference>
<dbReference type="InterPro" id="IPR015947">
    <property type="entry name" value="PUA-like_sf"/>
</dbReference>
<evidence type="ECO:0000256" key="3">
    <source>
        <dbReference type="ARBA" id="ARBA00022679"/>
    </source>
</evidence>
<dbReference type="Pfam" id="PF01747">
    <property type="entry name" value="ATP-sulfurylase"/>
    <property type="match status" value="1"/>
</dbReference>
<evidence type="ECO:0000256" key="4">
    <source>
        <dbReference type="ARBA" id="ARBA00022695"/>
    </source>
</evidence>
<dbReference type="RefSeq" id="WP_124947213.1">
    <property type="nucleotide sequence ID" value="NZ_BHVT01000069.1"/>
</dbReference>
<dbReference type="EMBL" id="SMCO01000015">
    <property type="protein sequence ID" value="TCV83427.1"/>
    <property type="molecule type" value="Genomic_DNA"/>
</dbReference>
<comment type="caution">
    <text evidence="12">The sequence shown here is derived from an EMBL/GenBank/DDBJ whole genome shotgun (WGS) entry which is preliminary data.</text>
</comment>
<organism evidence="12 13">
    <name type="scientific">Sulfurirhabdus autotrophica</name>
    <dbReference type="NCBI Taxonomy" id="1706046"/>
    <lineage>
        <taxon>Bacteria</taxon>
        <taxon>Pseudomonadati</taxon>
        <taxon>Pseudomonadota</taxon>
        <taxon>Betaproteobacteria</taxon>
        <taxon>Nitrosomonadales</taxon>
        <taxon>Sulfuricellaceae</taxon>
        <taxon>Sulfurirhabdus</taxon>
    </lineage>
</organism>
<evidence type="ECO:0000313" key="12">
    <source>
        <dbReference type="EMBL" id="TCV83427.1"/>
    </source>
</evidence>
<keyword evidence="3 8" id="KW-0808">Transferase</keyword>
<feature type="binding site" evidence="8">
    <location>
        <begin position="404"/>
        <end position="411"/>
    </location>
    <ligand>
        <name>ATP</name>
        <dbReference type="ChEBI" id="CHEBI:30616"/>
    </ligand>
</feature>
<evidence type="ECO:0000256" key="5">
    <source>
        <dbReference type="ARBA" id="ARBA00022741"/>
    </source>
</evidence>
<dbReference type="GO" id="GO:0005737">
    <property type="term" value="C:cytoplasm"/>
    <property type="evidence" value="ECO:0007669"/>
    <property type="project" value="TreeGrafter"/>
</dbReference>
<dbReference type="SUPFAM" id="SSF52540">
    <property type="entry name" value="P-loop containing nucleoside triphosphate hydrolases"/>
    <property type="match status" value="1"/>
</dbReference>
<name>A0A4R3XWS1_9PROT</name>
<evidence type="ECO:0000256" key="7">
    <source>
        <dbReference type="ARBA" id="ARBA00049370"/>
    </source>
</evidence>
<protein>
    <recommendedName>
        <fullName evidence="8">Adenylyl-sulfate kinase</fullName>
        <ecNumber evidence="8">2.7.1.25</ecNumber>
    </recommendedName>
    <alternativeName>
        <fullName evidence="8">APS kinase</fullName>
    </alternativeName>
    <alternativeName>
        <fullName evidence="8">ATP adenosine-5'-phosphosulfate 3'-phosphotransferase</fullName>
    </alternativeName>
    <alternativeName>
        <fullName evidence="8">Adenosine-5'-phosphosulfate kinase</fullName>
    </alternativeName>
</protein>
<dbReference type="EC" id="2.7.1.25" evidence="8"/>
<dbReference type="OrthoDB" id="9804504at2"/>
<dbReference type="InterPro" id="IPR059117">
    <property type="entry name" value="APS_kinase_dom"/>
</dbReference>
<dbReference type="GO" id="GO:0005524">
    <property type="term" value="F:ATP binding"/>
    <property type="evidence" value="ECO:0007669"/>
    <property type="project" value="UniProtKB-UniRule"/>
</dbReference>
<dbReference type="InterPro" id="IPR025980">
    <property type="entry name" value="ATP-Sase_PUA-like_dom"/>
</dbReference>
<dbReference type="GO" id="GO:0010134">
    <property type="term" value="P:sulfate assimilation via adenylyl sulfate reduction"/>
    <property type="evidence" value="ECO:0007669"/>
    <property type="project" value="TreeGrafter"/>
</dbReference>
<dbReference type="InterPro" id="IPR002650">
    <property type="entry name" value="Sulphate_adenylyltransferase"/>
</dbReference>
<proteinExistence type="inferred from homology"/>
<dbReference type="AlphaFoldDB" id="A0A4R3XWS1"/>
<dbReference type="PANTHER" id="PTHR42700">
    <property type="entry name" value="SULFATE ADENYLYLTRANSFERASE"/>
    <property type="match status" value="1"/>
</dbReference>
<comment type="catalytic activity">
    <reaction evidence="1 8">
        <text>adenosine 5'-phosphosulfate + ATP = 3'-phosphoadenylyl sulfate + ADP + H(+)</text>
        <dbReference type="Rhea" id="RHEA:24152"/>
        <dbReference type="ChEBI" id="CHEBI:15378"/>
        <dbReference type="ChEBI" id="CHEBI:30616"/>
        <dbReference type="ChEBI" id="CHEBI:58243"/>
        <dbReference type="ChEBI" id="CHEBI:58339"/>
        <dbReference type="ChEBI" id="CHEBI:456216"/>
        <dbReference type="EC" id="2.7.1.25"/>
    </reaction>
</comment>
<keyword evidence="4 12" id="KW-0548">Nucleotidyltransferase</keyword>
<dbReference type="GO" id="GO:0004020">
    <property type="term" value="F:adenylylsulfate kinase activity"/>
    <property type="evidence" value="ECO:0007669"/>
    <property type="project" value="UniProtKB-UniRule"/>
</dbReference>
<dbReference type="HAMAP" id="MF_00065">
    <property type="entry name" value="Adenylyl_sulf_kinase"/>
    <property type="match status" value="1"/>
</dbReference>
<evidence type="ECO:0000256" key="6">
    <source>
        <dbReference type="ARBA" id="ARBA00022840"/>
    </source>
</evidence>
<dbReference type="InterPro" id="IPR014729">
    <property type="entry name" value="Rossmann-like_a/b/a_fold"/>
</dbReference>
<keyword evidence="8" id="KW-0597">Phosphoprotein</keyword>
<dbReference type="PANTHER" id="PTHR42700:SF1">
    <property type="entry name" value="SULFATE ADENYLYLTRANSFERASE"/>
    <property type="match status" value="1"/>
</dbReference>
<dbReference type="Proteomes" id="UP000295367">
    <property type="component" value="Unassembled WGS sequence"/>
</dbReference>
<feature type="domain" description="Sulphate adenylyltransferase catalytic" evidence="10">
    <location>
        <begin position="172"/>
        <end position="388"/>
    </location>
</feature>
<feature type="domain" description="APS kinase" evidence="9">
    <location>
        <begin position="396"/>
        <end position="548"/>
    </location>
</feature>
<dbReference type="NCBIfam" id="NF003013">
    <property type="entry name" value="PRK03846.1"/>
    <property type="match status" value="1"/>
</dbReference>
<dbReference type="InterPro" id="IPR027417">
    <property type="entry name" value="P-loop_NTPase"/>
</dbReference>
<evidence type="ECO:0000259" key="9">
    <source>
        <dbReference type="Pfam" id="PF01583"/>
    </source>
</evidence>
<dbReference type="SUPFAM" id="SSF52374">
    <property type="entry name" value="Nucleotidylyl transferase"/>
    <property type="match status" value="1"/>
</dbReference>
<keyword evidence="13" id="KW-1185">Reference proteome</keyword>
<keyword evidence="8" id="KW-0418">Kinase</keyword>
<dbReference type="NCBIfam" id="NF004040">
    <property type="entry name" value="PRK05537.1"/>
    <property type="match status" value="1"/>
</dbReference>
<evidence type="ECO:0000259" key="10">
    <source>
        <dbReference type="Pfam" id="PF01747"/>
    </source>
</evidence>
<evidence type="ECO:0000313" key="13">
    <source>
        <dbReference type="Proteomes" id="UP000295367"/>
    </source>
</evidence>
<comment type="catalytic activity">
    <reaction evidence="7">
        <text>sulfate + ATP + H(+) = adenosine 5'-phosphosulfate + diphosphate</text>
        <dbReference type="Rhea" id="RHEA:18133"/>
        <dbReference type="ChEBI" id="CHEBI:15378"/>
        <dbReference type="ChEBI" id="CHEBI:16189"/>
        <dbReference type="ChEBI" id="CHEBI:30616"/>
        <dbReference type="ChEBI" id="CHEBI:33019"/>
        <dbReference type="ChEBI" id="CHEBI:58243"/>
        <dbReference type="EC" id="2.7.7.4"/>
    </reaction>
</comment>
<dbReference type="Gene3D" id="3.40.50.300">
    <property type="entry name" value="P-loop containing nucleotide triphosphate hydrolases"/>
    <property type="match status" value="1"/>
</dbReference>
<comment type="similarity">
    <text evidence="8">Belongs to the APS kinase family.</text>
</comment>
<dbReference type="FunFam" id="3.40.50.300:FF:000802">
    <property type="entry name" value="Sulfate adenylyltransferase"/>
    <property type="match status" value="1"/>
</dbReference>
<dbReference type="NCBIfam" id="TIGR00455">
    <property type="entry name" value="apsK"/>
    <property type="match status" value="1"/>
</dbReference>
<comment type="caution">
    <text evidence="8">Lacks conserved residue(s) required for the propagation of feature annotation.</text>
</comment>
<dbReference type="Gene3D" id="3.10.400.10">
    <property type="entry name" value="Sulfate adenylyltransferase"/>
    <property type="match status" value="1"/>
</dbReference>
<evidence type="ECO:0000256" key="1">
    <source>
        <dbReference type="ARBA" id="ARBA00001823"/>
    </source>
</evidence>
<dbReference type="GO" id="GO:0070814">
    <property type="term" value="P:hydrogen sulfide biosynthetic process"/>
    <property type="evidence" value="ECO:0007669"/>
    <property type="project" value="UniProtKB-UniRule"/>
</dbReference>
<keyword evidence="6 8" id="KW-0067">ATP-binding</keyword>
<dbReference type="NCBIfam" id="TIGR00339">
    <property type="entry name" value="sopT"/>
    <property type="match status" value="1"/>
</dbReference>
<dbReference type="Pfam" id="PF01583">
    <property type="entry name" value="APS_kinase"/>
    <property type="match status" value="1"/>
</dbReference>
<gene>
    <name evidence="8" type="primary">cysC</name>
    <name evidence="12" type="ORF">EDC63_11552</name>
</gene>
<reference evidence="12 13" key="1">
    <citation type="submission" date="2019-03" db="EMBL/GenBank/DDBJ databases">
        <title>Genomic Encyclopedia of Type Strains, Phase IV (KMG-IV): sequencing the most valuable type-strain genomes for metagenomic binning, comparative biology and taxonomic classification.</title>
        <authorList>
            <person name="Goeker M."/>
        </authorList>
    </citation>
    <scope>NUCLEOTIDE SEQUENCE [LARGE SCALE GENOMIC DNA]</scope>
    <source>
        <strain evidence="12 13">DSM 100309</strain>
    </source>
</reference>
<accession>A0A4R3XWS1</accession>
<dbReference type="SUPFAM" id="SSF88697">
    <property type="entry name" value="PUA domain-like"/>
    <property type="match status" value="1"/>
</dbReference>
<dbReference type="Pfam" id="PF14306">
    <property type="entry name" value="PUA_2"/>
    <property type="match status" value="1"/>
</dbReference>
<keyword evidence="5 8" id="KW-0547">Nucleotide-binding</keyword>
<sequence>MDNLITPYGGSLVEIMVGAVRATELKIESQNQVGITLSQRQLCDLELIMNGAFSPLTGFMIQEVYQSVVEGMRLPDGKLWPVPIILDIPEKLAEKLTFGSKLALLDAEGFMLAVMHVESLWQPEKMREAEMVYGTASDEHPGVRYLYEEVHPIYVGGRVEGIQLPYHYDFETLRDTPQELRHLFDKFGWRRVVAFHTSKPMHRLHREITLNAAKNAQANILLHPAVGMTKPGDLHYYARVHCYQAIRRHYPHNLAMLSLLPLAVRMAGPREALLNAIIRQNYGCSHFIVGPEHAAPPGVREGGPRFYAAGSAQELVARYQNELEISIVPVQELRYVSDDKMFLPMKQIEQEGKKSIIFGDRQLYDHLARNKPIPAWYSYSDVLDQLRKVRPSRSDQGITLFFTGLSGSGKSTLAKILYAKFIEEGDRPVTLLDGDVVRLNLSRELGFSKEHRDINVRRIGFVASEITKNGGVAICAPIAPYTVTRRAVREMIEQHGTFIEIHVATPIEICESRDRKGLYAKARQGLIPEFTGVSDPYEIPEHPELRINTAEVSPMQAAQEILLYLLSEGYLEETGSEKFGGAELIADMPLK</sequence>
<dbReference type="GO" id="GO:0004781">
    <property type="term" value="F:sulfate adenylyltransferase (ATP) activity"/>
    <property type="evidence" value="ECO:0007669"/>
    <property type="project" value="UniProtKB-EC"/>
</dbReference>
<evidence type="ECO:0000256" key="2">
    <source>
        <dbReference type="ARBA" id="ARBA00004806"/>
    </source>
</evidence>
<evidence type="ECO:0000256" key="8">
    <source>
        <dbReference type="HAMAP-Rule" id="MF_00065"/>
    </source>
</evidence>